<reference evidence="9" key="1">
    <citation type="submission" date="2016-10" db="EMBL/GenBank/DDBJ databases">
        <authorList>
            <person name="Varghese N."/>
            <person name="Submissions S."/>
        </authorList>
    </citation>
    <scope>NUCLEOTIDE SEQUENCE [LARGE SCALE GENOMIC DNA]</scope>
    <source>
        <strain evidence="9">DSM 5918</strain>
    </source>
</reference>
<organism evidence="8 9">
    <name type="scientific">Desulfomicrobium apsheronum</name>
    <dbReference type="NCBI Taxonomy" id="52560"/>
    <lineage>
        <taxon>Bacteria</taxon>
        <taxon>Pseudomonadati</taxon>
        <taxon>Thermodesulfobacteriota</taxon>
        <taxon>Desulfovibrionia</taxon>
        <taxon>Desulfovibrionales</taxon>
        <taxon>Desulfomicrobiaceae</taxon>
        <taxon>Desulfomicrobium</taxon>
    </lineage>
</organism>
<dbReference type="Gene3D" id="3.30.1330.60">
    <property type="entry name" value="OmpA-like domain"/>
    <property type="match status" value="1"/>
</dbReference>
<evidence type="ECO:0000256" key="3">
    <source>
        <dbReference type="ARBA" id="ARBA00023237"/>
    </source>
</evidence>
<gene>
    <name evidence="8" type="ORF">SAMN04488082_102340</name>
</gene>
<dbReference type="InterPro" id="IPR006665">
    <property type="entry name" value="OmpA-like"/>
</dbReference>
<keyword evidence="9" id="KW-1185">Reference proteome</keyword>
<dbReference type="AlphaFoldDB" id="A0A1I3QHA4"/>
<dbReference type="PROSITE" id="PS51257">
    <property type="entry name" value="PROKAR_LIPOPROTEIN"/>
    <property type="match status" value="1"/>
</dbReference>
<evidence type="ECO:0000256" key="5">
    <source>
        <dbReference type="SAM" id="MobiDB-lite"/>
    </source>
</evidence>
<dbReference type="RefSeq" id="WP_092372793.1">
    <property type="nucleotide sequence ID" value="NZ_FORX01000002.1"/>
</dbReference>
<dbReference type="SUPFAM" id="SSF103088">
    <property type="entry name" value="OmpA-like"/>
    <property type="match status" value="1"/>
</dbReference>
<keyword evidence="3" id="KW-0998">Cell outer membrane</keyword>
<name>A0A1I3QHA4_9BACT</name>
<feature type="signal peptide" evidence="6">
    <location>
        <begin position="1"/>
        <end position="20"/>
    </location>
</feature>
<evidence type="ECO:0000256" key="1">
    <source>
        <dbReference type="ARBA" id="ARBA00004442"/>
    </source>
</evidence>
<dbReference type="GO" id="GO:0009279">
    <property type="term" value="C:cell outer membrane"/>
    <property type="evidence" value="ECO:0007669"/>
    <property type="project" value="UniProtKB-SubCell"/>
</dbReference>
<evidence type="ECO:0000313" key="8">
    <source>
        <dbReference type="EMBL" id="SFJ33534.1"/>
    </source>
</evidence>
<evidence type="ECO:0000313" key="9">
    <source>
        <dbReference type="Proteomes" id="UP000198635"/>
    </source>
</evidence>
<dbReference type="STRING" id="52560.SAMN04488082_102340"/>
<accession>A0A1I3QHA4</accession>
<feature type="region of interest" description="Disordered" evidence="5">
    <location>
        <begin position="179"/>
        <end position="198"/>
    </location>
</feature>
<feature type="chain" id="PRO_5011475947" evidence="6">
    <location>
        <begin position="21"/>
        <end position="198"/>
    </location>
</feature>
<evidence type="ECO:0000256" key="4">
    <source>
        <dbReference type="PROSITE-ProRule" id="PRU00473"/>
    </source>
</evidence>
<dbReference type="PRINTS" id="PR01021">
    <property type="entry name" value="OMPADOMAIN"/>
</dbReference>
<comment type="subcellular location">
    <subcellularLocation>
        <location evidence="1">Cell outer membrane</location>
    </subcellularLocation>
</comment>
<sequence length="198" mass="21574">MIVRTLLLILCLAFSGCATKGTTVVLLEDPDGSVGQIEVSTPVGTQQLSAAGHSTRVSDASASPSALRTLDQKKIEQEYGQVLQAMPSPPENFLLYFEYGKAELTAESKPVPSLIIEAINRRNSRDVRVNGHSDTIGQREDNARLSLERAERARDILVGQGIDPSIMKVFSHGEGNLLIPTADDTPEPRNRRVEVLVR</sequence>
<dbReference type="Proteomes" id="UP000198635">
    <property type="component" value="Unassembled WGS sequence"/>
</dbReference>
<dbReference type="OrthoDB" id="9805566at2"/>
<dbReference type="PANTHER" id="PTHR30329:SF21">
    <property type="entry name" value="LIPOPROTEIN YIAD-RELATED"/>
    <property type="match status" value="1"/>
</dbReference>
<evidence type="ECO:0000259" key="7">
    <source>
        <dbReference type="PROSITE" id="PS51123"/>
    </source>
</evidence>
<keyword evidence="2 4" id="KW-0472">Membrane</keyword>
<keyword evidence="6" id="KW-0732">Signal</keyword>
<evidence type="ECO:0000256" key="2">
    <source>
        <dbReference type="ARBA" id="ARBA00023136"/>
    </source>
</evidence>
<dbReference type="PANTHER" id="PTHR30329">
    <property type="entry name" value="STATOR ELEMENT OF FLAGELLAR MOTOR COMPLEX"/>
    <property type="match status" value="1"/>
</dbReference>
<dbReference type="PROSITE" id="PS51123">
    <property type="entry name" value="OMPA_2"/>
    <property type="match status" value="1"/>
</dbReference>
<feature type="compositionally biased region" description="Basic and acidic residues" evidence="5">
    <location>
        <begin position="186"/>
        <end position="198"/>
    </location>
</feature>
<feature type="domain" description="OmpA-like" evidence="7">
    <location>
        <begin position="84"/>
        <end position="198"/>
    </location>
</feature>
<dbReference type="InterPro" id="IPR050330">
    <property type="entry name" value="Bact_OuterMem_StrucFunc"/>
</dbReference>
<protein>
    <submittedName>
        <fullName evidence="8">Outer membrane protein OmpA</fullName>
    </submittedName>
</protein>
<evidence type="ECO:0000256" key="6">
    <source>
        <dbReference type="SAM" id="SignalP"/>
    </source>
</evidence>
<dbReference type="Pfam" id="PF00691">
    <property type="entry name" value="OmpA"/>
    <property type="match status" value="1"/>
</dbReference>
<dbReference type="CDD" id="cd07185">
    <property type="entry name" value="OmpA_C-like"/>
    <property type="match status" value="1"/>
</dbReference>
<proteinExistence type="predicted"/>
<dbReference type="InterPro" id="IPR006664">
    <property type="entry name" value="OMP_bac"/>
</dbReference>
<dbReference type="EMBL" id="FORX01000002">
    <property type="protein sequence ID" value="SFJ33534.1"/>
    <property type="molecule type" value="Genomic_DNA"/>
</dbReference>
<dbReference type="InterPro" id="IPR036737">
    <property type="entry name" value="OmpA-like_sf"/>
</dbReference>